<evidence type="ECO:0000313" key="13">
    <source>
        <dbReference type="EMBL" id="OTF97071.1"/>
    </source>
</evidence>
<dbReference type="EMBL" id="CM007903">
    <property type="protein sequence ID" value="OTF97071.1"/>
    <property type="molecule type" value="Genomic_DNA"/>
</dbReference>
<evidence type="ECO:0000313" key="12">
    <source>
        <dbReference type="EMBL" id="KAF5791775.1"/>
    </source>
</evidence>
<evidence type="ECO:0000256" key="3">
    <source>
        <dbReference type="ARBA" id="ARBA00022692"/>
    </source>
</evidence>
<evidence type="ECO:0000259" key="10">
    <source>
        <dbReference type="Pfam" id="PF24474"/>
    </source>
</evidence>
<dbReference type="Pfam" id="PF24501">
    <property type="entry name" value="Ig_TMEM131L_5"/>
    <property type="match status" value="1"/>
</dbReference>
<feature type="transmembrane region" description="Helical" evidence="8">
    <location>
        <begin position="838"/>
        <end position="861"/>
    </location>
</feature>
<dbReference type="OrthoDB" id="168404at2759"/>
<dbReference type="InParanoid" id="A0A251SEV1"/>
<keyword evidence="4" id="KW-0732">Signal</keyword>
<evidence type="ECO:0000256" key="1">
    <source>
        <dbReference type="ARBA" id="ARBA00004479"/>
    </source>
</evidence>
<reference evidence="13" key="2">
    <citation type="submission" date="2017-02" db="EMBL/GenBank/DDBJ databases">
        <title>Sunflower complete genome.</title>
        <authorList>
            <person name="Langlade N."/>
            <person name="Munos S."/>
        </authorList>
    </citation>
    <scope>NUCLEOTIDE SEQUENCE [LARGE SCALE GENOMIC DNA]</scope>
    <source>
        <tissue evidence="13">Leaves</tissue>
    </source>
</reference>
<reference evidence="12" key="3">
    <citation type="submission" date="2020-06" db="EMBL/GenBank/DDBJ databases">
        <title>Helianthus annuus Genome sequencing and assembly Release 2.</title>
        <authorList>
            <person name="Gouzy J."/>
            <person name="Langlade N."/>
            <person name="Munos S."/>
        </authorList>
    </citation>
    <scope>NUCLEOTIDE SEQUENCE</scope>
    <source>
        <tissue evidence="12">Leaves</tissue>
    </source>
</reference>
<dbReference type="PANTHER" id="PTHR22050">
    <property type="entry name" value="RW1 PROTEIN HOMOLOG"/>
    <property type="match status" value="1"/>
</dbReference>
<gene>
    <name evidence="13" type="ORF">HannXRQ_Chr14g0430551</name>
    <name evidence="12" type="ORF">HanXRQr2_Chr09g0398631</name>
</gene>
<keyword evidence="14" id="KW-1185">Reference proteome</keyword>
<dbReference type="Proteomes" id="UP000215914">
    <property type="component" value="Chromosome 14"/>
</dbReference>
<comment type="similarity">
    <text evidence="2">Belongs to the TMEM131 family.</text>
</comment>
<dbReference type="GO" id="GO:0016020">
    <property type="term" value="C:membrane"/>
    <property type="evidence" value="ECO:0000318"/>
    <property type="project" value="GO_Central"/>
</dbReference>
<dbReference type="Gramene" id="mRNA:HanXRQr2_Chr09g0398631">
    <property type="protein sequence ID" value="mRNA:HanXRQr2_Chr09g0398631"/>
    <property type="gene ID" value="HanXRQr2_Chr09g0398631"/>
</dbReference>
<organism evidence="13 14">
    <name type="scientific">Helianthus annuus</name>
    <name type="common">Common sunflower</name>
    <dbReference type="NCBI Taxonomy" id="4232"/>
    <lineage>
        <taxon>Eukaryota</taxon>
        <taxon>Viridiplantae</taxon>
        <taxon>Streptophyta</taxon>
        <taxon>Embryophyta</taxon>
        <taxon>Tracheophyta</taxon>
        <taxon>Spermatophyta</taxon>
        <taxon>Magnoliopsida</taxon>
        <taxon>eudicotyledons</taxon>
        <taxon>Gunneridae</taxon>
        <taxon>Pentapetalae</taxon>
        <taxon>asterids</taxon>
        <taxon>campanulids</taxon>
        <taxon>Asterales</taxon>
        <taxon>Asteraceae</taxon>
        <taxon>Asteroideae</taxon>
        <taxon>Heliantheae alliance</taxon>
        <taxon>Heliantheae</taxon>
        <taxon>Helianthus</taxon>
    </lineage>
</organism>
<reference evidence="12 14" key="1">
    <citation type="journal article" date="2017" name="Nature">
        <title>The sunflower genome provides insights into oil metabolism, flowering and Asterid evolution.</title>
        <authorList>
            <person name="Badouin H."/>
            <person name="Gouzy J."/>
            <person name="Grassa C.J."/>
            <person name="Murat F."/>
            <person name="Staton S.E."/>
            <person name="Cottret L."/>
            <person name="Lelandais-Briere C."/>
            <person name="Owens G.L."/>
            <person name="Carrere S."/>
            <person name="Mayjonade B."/>
            <person name="Legrand L."/>
            <person name="Gill N."/>
            <person name="Kane N.C."/>
            <person name="Bowers J.E."/>
            <person name="Hubner S."/>
            <person name="Bellec A."/>
            <person name="Berard A."/>
            <person name="Berges H."/>
            <person name="Blanchet N."/>
            <person name="Boniface M.C."/>
            <person name="Brunel D."/>
            <person name="Catrice O."/>
            <person name="Chaidir N."/>
            <person name="Claudel C."/>
            <person name="Donnadieu C."/>
            <person name="Faraut T."/>
            <person name="Fievet G."/>
            <person name="Helmstetter N."/>
            <person name="King M."/>
            <person name="Knapp S.J."/>
            <person name="Lai Z."/>
            <person name="Le Paslier M.C."/>
            <person name="Lippi Y."/>
            <person name="Lorenzon L."/>
            <person name="Mandel J.R."/>
            <person name="Marage G."/>
            <person name="Marchand G."/>
            <person name="Marquand E."/>
            <person name="Bret-Mestries E."/>
            <person name="Morien E."/>
            <person name="Nambeesan S."/>
            <person name="Nguyen T."/>
            <person name="Pegot-Espagnet P."/>
            <person name="Pouilly N."/>
            <person name="Raftis F."/>
            <person name="Sallet E."/>
            <person name="Schiex T."/>
            <person name="Thomas J."/>
            <person name="Vandecasteele C."/>
            <person name="Vares D."/>
            <person name="Vear F."/>
            <person name="Vautrin S."/>
            <person name="Crespi M."/>
            <person name="Mangin B."/>
            <person name="Burke J.M."/>
            <person name="Salse J."/>
            <person name="Munos S."/>
            <person name="Vincourt P."/>
            <person name="Rieseberg L.H."/>
            <person name="Langlade N.B."/>
        </authorList>
    </citation>
    <scope>NUCLEOTIDE SEQUENCE [LARGE SCALE GENOMIC DNA]</scope>
    <source>
        <strain evidence="14">cv. SF193</strain>
        <tissue evidence="12">Leaves</tissue>
    </source>
</reference>
<dbReference type="InterPro" id="IPR056001">
    <property type="entry name" value="DUF7579"/>
</dbReference>
<evidence type="ECO:0000256" key="8">
    <source>
        <dbReference type="SAM" id="Phobius"/>
    </source>
</evidence>
<evidence type="ECO:0000256" key="7">
    <source>
        <dbReference type="SAM" id="MobiDB-lite"/>
    </source>
</evidence>
<dbReference type="STRING" id="4232.A0A251SEV1"/>
<evidence type="ECO:0000256" key="4">
    <source>
        <dbReference type="ARBA" id="ARBA00022729"/>
    </source>
</evidence>
<feature type="domain" description="DUF7579" evidence="10">
    <location>
        <begin position="424"/>
        <end position="531"/>
    </location>
</feature>
<evidence type="ECO:0000259" key="9">
    <source>
        <dbReference type="Pfam" id="PF12371"/>
    </source>
</evidence>
<evidence type="ECO:0000313" key="14">
    <source>
        <dbReference type="Proteomes" id="UP000215914"/>
    </source>
</evidence>
<dbReference type="EMBL" id="MNCJ02000324">
    <property type="protein sequence ID" value="KAF5791775.1"/>
    <property type="molecule type" value="Genomic_DNA"/>
</dbReference>
<name>A0A251SEV1_HELAN</name>
<comment type="subcellular location">
    <subcellularLocation>
        <location evidence="1">Membrane</location>
        <topology evidence="1">Single-pass type I membrane protein</topology>
    </subcellularLocation>
</comment>
<feature type="region of interest" description="Disordered" evidence="7">
    <location>
        <begin position="900"/>
        <end position="1019"/>
    </location>
</feature>
<evidence type="ECO:0000256" key="2">
    <source>
        <dbReference type="ARBA" id="ARBA00006682"/>
    </source>
</evidence>
<keyword evidence="3 8" id="KW-0812">Transmembrane</keyword>
<evidence type="ECO:0000256" key="6">
    <source>
        <dbReference type="ARBA" id="ARBA00023136"/>
    </source>
</evidence>
<dbReference type="AlphaFoldDB" id="A0A251SEV1"/>
<dbReference type="Pfam" id="PF12371">
    <property type="entry name" value="TMEM131_like_N"/>
    <property type="match status" value="1"/>
</dbReference>
<dbReference type="InterPro" id="IPR055437">
    <property type="entry name" value="TMEM131L_Ig_5"/>
</dbReference>
<feature type="compositionally biased region" description="Basic residues" evidence="7">
    <location>
        <begin position="922"/>
        <end position="931"/>
    </location>
</feature>
<dbReference type="InterPro" id="IPR022113">
    <property type="entry name" value="TMEM131L_N"/>
</dbReference>
<dbReference type="Pfam" id="PF24474">
    <property type="entry name" value="DUF7579"/>
    <property type="match status" value="1"/>
</dbReference>
<keyword evidence="6 8" id="KW-0472">Membrane</keyword>
<accession>A0A251SEV1</accession>
<protein>
    <submittedName>
        <fullName evidence="12 13">Transmembrane protein</fullName>
    </submittedName>
</protein>
<feature type="domain" description="Transmembrane protein 131-like N-terminal" evidence="9">
    <location>
        <begin position="175"/>
        <end position="258"/>
    </location>
</feature>
<feature type="compositionally biased region" description="Polar residues" evidence="7">
    <location>
        <begin position="964"/>
        <end position="974"/>
    </location>
</feature>
<keyword evidence="5 8" id="KW-1133">Transmembrane helix</keyword>
<evidence type="ECO:0000259" key="11">
    <source>
        <dbReference type="Pfam" id="PF24501"/>
    </source>
</evidence>
<proteinExistence type="inferred from homology"/>
<dbReference type="InterPro" id="IPR039877">
    <property type="entry name" value="TMEM131-like"/>
</dbReference>
<sequence>MIHHRGFCHDVEALHYKVVALCAVLWLTTFGPCTMTGTQNLTGYDEYGSYKSGSSSGSEDVLVQVQSSVPNLNLENICRRSDLFCFPSTLSGFFSDFHSTDAANVSGFSGVKRDDTVVVGTTQPNRANFQLMNGSIVSCSLELKESVRDSDDENDTSSVFRIKSNRVNDFSSQSVQISHPLLDWGRKYLHFPSLAYLTVENRHKSSVLNVFESYCTNTQFYPCNYTEIKIRPGETASLCFVFLPKQLGLSSGHLILQTSSGGFLVRAQGFAVQPPYMLQSSIGSGSSPWVISLSNPSNEVLHLKEVSARMSISSGNVSYVVDGVCSMIDRAGSVEYSAKEWVDVKVGQLGQLGMAIRPQKTWTVGSNSNEPILEVEFPYRSQTNVYGSFCVQLLNNASRDNVDTIVFEAEYGGKSKSNDLETRLSISLDVLMPCDVNGTTVVSLLVENDGPDLLSVVKISTVGDNIESLQSKYVEGLILFPHTVTQVAMVTYTPNLHTNLDCKLVVHTNKSNDPELEIPCSHFAGLCSRSHSYAESRSRNVHVHQPSELKVSKAKETAESDESILGNWRSQGTKNGISVLDDHEVIFPVVLIGSHHTKWIKVVNPSDKPVAMQLLLNSGEIINECRESDEYLQTSSSYTLVLNSETAPSRYGFSIPHNALTEAYVHPHGQTVLGPVVFHPSSRCAWKSSALVRNNLSGVEWLSLRGSGGLVSLILHDGSDPVHTIELKHNYGQPYMKVFYAKNTGDLPVKVDKITISGTKCELDGFVVGSCKGFALQPGESRKIIVSYHAETCVETVLRDLELGMVGGILVVPVKVSLPKLTLTTCKRSLFWIKFKKVVLAALVSVLLIFMACSYMFSVIIRDGNLSETHSSDVCLKPDTINKVVVTSLSLSSPEASDLELKSTAVESPKPENLTVKTGKDKARRRKKKRSSGTGLTGYLDGLSSHSSNSTPSSPLSPVKCSTPKRSPQLSPSQYVRARSPFSNGGSSTVVPVKDKPSTPPKTPTPFERAPGAERKAVKPEEKPGYNIWDYHLQLCDLGVFEVGSVMLPTIAKDNLVSFFEISPQELFTISGADIVSCKQND</sequence>
<evidence type="ECO:0000256" key="5">
    <source>
        <dbReference type="ARBA" id="ARBA00022989"/>
    </source>
</evidence>
<feature type="compositionally biased region" description="Low complexity" evidence="7">
    <location>
        <begin position="944"/>
        <end position="958"/>
    </location>
</feature>
<dbReference type="PANTHER" id="PTHR22050:SF0">
    <property type="entry name" value="TRANSMEMBRANE PROTEIN 131 HOMOLOG"/>
    <property type="match status" value="1"/>
</dbReference>
<feature type="domain" description="TMEM131L fifth Ig-like" evidence="11">
    <location>
        <begin position="743"/>
        <end position="805"/>
    </location>
</feature>